<dbReference type="Proteomes" id="UP001229386">
    <property type="component" value="Chromosome"/>
</dbReference>
<dbReference type="GeneID" id="93198316"/>
<dbReference type="Proteomes" id="UP000076205">
    <property type="component" value="Unassembled WGS sequence"/>
</dbReference>
<dbReference type="EMBL" id="FJYW01000005">
    <property type="protein sequence ID" value="CZX42830.1"/>
    <property type="molecule type" value="Genomic_DNA"/>
</dbReference>
<evidence type="ECO:0000313" key="6">
    <source>
        <dbReference type="Proteomes" id="UP000077295"/>
    </source>
</evidence>
<accession>A0A2J0QUZ7</accession>
<sequence>MAQLLIFADDEPAKLLKIRSYRSKILYLYANDEVRCLDVVIFFSTFLKGESGAILVAADRYVSRKEIIEAYDALIG</sequence>
<evidence type="ECO:0000313" key="5">
    <source>
        <dbReference type="Proteomes" id="UP000076205"/>
    </source>
</evidence>
<proteinExistence type="predicted"/>
<dbReference type="Proteomes" id="UP000077295">
    <property type="component" value="Unassembled WGS sequence"/>
</dbReference>
<name>A0A2J0QUZ7_9ENTR</name>
<reference evidence="2 7" key="2">
    <citation type="submission" date="2017-07" db="EMBL/GenBank/DDBJ databases">
        <title>Draft genome sequence of Enterobacter cloacae ST128, a clinical strain coproducing KPC-2 and NDM-1 carbapenemases.</title>
        <authorList>
            <person name="Li X."/>
        </authorList>
    </citation>
    <scope>NUCLEOTIDE SEQUENCE [LARGE SCALE GENOMIC DNA]</scope>
    <source>
        <strain evidence="2 7">HBY</strain>
    </source>
</reference>
<dbReference type="AlphaFoldDB" id="A0A2J0QUZ7"/>
<dbReference type="EMBL" id="FKEV01000029">
    <property type="protein sequence ID" value="SAF31443.1"/>
    <property type="molecule type" value="Genomic_DNA"/>
</dbReference>
<evidence type="ECO:0000313" key="7">
    <source>
        <dbReference type="Proteomes" id="UP000231328"/>
    </source>
</evidence>
<protein>
    <submittedName>
        <fullName evidence="2">Uncharacterized protein</fullName>
    </submittedName>
</protein>
<evidence type="ECO:0000313" key="3">
    <source>
        <dbReference type="EMBL" id="SAF31443.1"/>
    </source>
</evidence>
<evidence type="ECO:0000313" key="4">
    <source>
        <dbReference type="EMBL" id="WMB10151.1"/>
    </source>
</evidence>
<reference evidence="4" key="3">
    <citation type="journal article" date="2023" name="J. Antimicrob. Chemother.">
        <title>Emergence of OXA-48-producing Enterobacter hormaechei in a Swiss companion animal clinic and their genetic relationship to clinical human isolates.</title>
        <authorList>
            <person name="Dona V."/>
            <person name="Nordmann P."/>
            <person name="Kittl S."/>
            <person name="Schuller S."/>
            <person name="Bouvier M."/>
            <person name="Poirel L."/>
            <person name="Endimiani A."/>
            <person name="Perreten V."/>
        </authorList>
    </citation>
    <scope>NUCLEOTIDE SEQUENCE</scope>
    <source>
        <strain evidence="4">Ehh_25</strain>
    </source>
</reference>
<evidence type="ECO:0000313" key="2">
    <source>
        <dbReference type="EMBL" id="PJG37579.1"/>
    </source>
</evidence>
<organism evidence="2 7">
    <name type="scientific">Enterobacter hormaechei</name>
    <dbReference type="NCBI Taxonomy" id="158836"/>
    <lineage>
        <taxon>Bacteria</taxon>
        <taxon>Pseudomonadati</taxon>
        <taxon>Pseudomonadota</taxon>
        <taxon>Gammaproteobacteria</taxon>
        <taxon>Enterobacterales</taxon>
        <taxon>Enterobacteriaceae</taxon>
        <taxon>Enterobacter</taxon>
        <taxon>Enterobacter cloacae complex</taxon>
    </lineage>
</organism>
<dbReference type="RefSeq" id="WP_003859853.1">
    <property type="nucleotide sequence ID" value="NZ_CAXOEY010000036.1"/>
</dbReference>
<dbReference type="EMBL" id="NMVR01000043">
    <property type="protein sequence ID" value="PJG37579.1"/>
    <property type="molecule type" value="Genomic_DNA"/>
</dbReference>
<dbReference type="EMBL" id="CP126746">
    <property type="protein sequence ID" value="WMB10151.1"/>
    <property type="molecule type" value="Genomic_DNA"/>
</dbReference>
<gene>
    <name evidence="2" type="ORF">CGZ54_22380</name>
    <name evidence="4" type="ORF">QPR60_16395</name>
    <name evidence="3" type="ORF">SAMEA2273187_04755</name>
    <name evidence="1" type="ORF">SAMEA2273352_02422</name>
</gene>
<evidence type="ECO:0000313" key="1">
    <source>
        <dbReference type="EMBL" id="CZX42830.1"/>
    </source>
</evidence>
<dbReference type="Proteomes" id="UP000231328">
    <property type="component" value="Unassembled WGS sequence"/>
</dbReference>
<reference evidence="5 6" key="1">
    <citation type="submission" date="2016-03" db="EMBL/GenBank/DDBJ databases">
        <authorList>
            <consortium name="Pathogen Informatics"/>
        </authorList>
    </citation>
    <scope>NUCLEOTIDE SEQUENCE [LARGE SCALE GENOMIC DNA]</scope>
    <source>
        <strain evidence="5">e1424</strain>
        <strain evidence="1">E1424</strain>
        <strain evidence="3">E552</strain>
        <strain evidence="6">e552</strain>
    </source>
</reference>